<protein>
    <recommendedName>
        <fullName evidence="3">WYL domain-containing protein</fullName>
    </recommendedName>
</protein>
<evidence type="ECO:0000313" key="2">
    <source>
        <dbReference type="Proteomes" id="UP000823927"/>
    </source>
</evidence>
<gene>
    <name evidence="1" type="ORF">IAB46_13835</name>
</gene>
<dbReference type="AlphaFoldDB" id="A0A9D1F6W7"/>
<proteinExistence type="predicted"/>
<evidence type="ECO:0000313" key="1">
    <source>
        <dbReference type="EMBL" id="HIS48604.1"/>
    </source>
</evidence>
<dbReference type="EMBL" id="DVIT01000059">
    <property type="protein sequence ID" value="HIS48604.1"/>
    <property type="molecule type" value="Genomic_DNA"/>
</dbReference>
<comment type="caution">
    <text evidence="1">The sequence shown here is derived from an EMBL/GenBank/DDBJ whole genome shotgun (WGS) entry which is preliminary data.</text>
</comment>
<accession>A0A9D1F6W7</accession>
<reference evidence="1" key="2">
    <citation type="journal article" date="2021" name="PeerJ">
        <title>Extensive microbial diversity within the chicken gut microbiome revealed by metagenomics and culture.</title>
        <authorList>
            <person name="Gilroy R."/>
            <person name="Ravi A."/>
            <person name="Getino M."/>
            <person name="Pursley I."/>
            <person name="Horton D.L."/>
            <person name="Alikhan N.F."/>
            <person name="Baker D."/>
            <person name="Gharbi K."/>
            <person name="Hall N."/>
            <person name="Watson M."/>
            <person name="Adriaenssens E.M."/>
            <person name="Foster-Nyarko E."/>
            <person name="Jarju S."/>
            <person name="Secka A."/>
            <person name="Antonio M."/>
            <person name="Oren A."/>
            <person name="Chaudhuri R.R."/>
            <person name="La Ragione R."/>
            <person name="Hildebrand F."/>
            <person name="Pallen M.J."/>
        </authorList>
    </citation>
    <scope>NUCLEOTIDE SEQUENCE</scope>
    <source>
        <strain evidence="1">CHK178-757</strain>
    </source>
</reference>
<name>A0A9D1F6W7_9FIRM</name>
<dbReference type="Proteomes" id="UP000823927">
    <property type="component" value="Unassembled WGS sequence"/>
</dbReference>
<sequence>MAGMDKTTRILLMYSKLSQGGRIYKKSFCVETGIDRRTFDRDIEDVRLYLSESFDGNNLIYDREDESYHLENFYKSQPLSAMEVIYILELLNSCRALRKDEFEGLGNSLLNSVEITRRRYIKKTLEKYVQDYWTKNQAALLKMNWDLQQCISERDKIELLFHDGRKKAVSPVGIQIYEDQMYLFAFDISGTLLTVPMADIASFKMEHRKYEFELLRKFHLIQWDKLKMMIEKERHTNEKN</sequence>
<organism evidence="1 2">
    <name type="scientific">Candidatus Scybalocola faecigallinarum</name>
    <dbReference type="NCBI Taxonomy" id="2840941"/>
    <lineage>
        <taxon>Bacteria</taxon>
        <taxon>Bacillati</taxon>
        <taxon>Bacillota</taxon>
        <taxon>Clostridia</taxon>
        <taxon>Lachnospirales</taxon>
        <taxon>Lachnospiraceae</taxon>
        <taxon>Lachnospiraceae incertae sedis</taxon>
        <taxon>Candidatus Scybalocola (ex Gilroy et al. 2021)</taxon>
    </lineage>
</organism>
<evidence type="ECO:0008006" key="3">
    <source>
        <dbReference type="Google" id="ProtNLM"/>
    </source>
</evidence>
<reference evidence="1" key="1">
    <citation type="submission" date="2020-10" db="EMBL/GenBank/DDBJ databases">
        <authorList>
            <person name="Gilroy R."/>
        </authorList>
    </citation>
    <scope>NUCLEOTIDE SEQUENCE</scope>
    <source>
        <strain evidence="1">CHK178-757</strain>
    </source>
</reference>